<feature type="chain" id="PRO_5016158845" description="PEP-CTERM sorting domain-containing protein" evidence="1">
    <location>
        <begin position="29"/>
        <end position="184"/>
    </location>
</feature>
<reference evidence="2 3" key="1">
    <citation type="submission" date="2018-04" db="EMBL/GenBank/DDBJ databases">
        <authorList>
            <person name="Go L.Y."/>
            <person name="Mitchell J.A."/>
        </authorList>
    </citation>
    <scope>NUCLEOTIDE SEQUENCE [LARGE SCALE GENOMIC DNA]</scope>
    <source>
        <strain evidence="2">ULC066bin1</strain>
    </source>
</reference>
<evidence type="ECO:0008006" key="4">
    <source>
        <dbReference type="Google" id="ProtNLM"/>
    </source>
</evidence>
<feature type="signal peptide" evidence="1">
    <location>
        <begin position="1"/>
        <end position="28"/>
    </location>
</feature>
<keyword evidence="1" id="KW-0732">Signal</keyword>
<evidence type="ECO:0000313" key="3">
    <source>
        <dbReference type="Proteomes" id="UP000249467"/>
    </source>
</evidence>
<evidence type="ECO:0000313" key="2">
    <source>
        <dbReference type="EMBL" id="PZO37786.1"/>
    </source>
</evidence>
<comment type="caution">
    <text evidence="2">The sequence shown here is derived from an EMBL/GenBank/DDBJ whole genome shotgun (WGS) entry which is preliminary data.</text>
</comment>
<sequence length="184" mass="18516">MLRSTLRQMASISGRSFLAIGLTMGAMAAWSSAAKADVIYVNNPAVETVTFTQDAQGQVGTAIPLSSSTGLSSTVIGSLNLKSNSVNGYTINAISANNGTLNKGVGVGVPTIAYTMQFPALTPFNGAIASGAGTAIDDVSALNVTAASAAGLDRNVSIAVAPSEVTGKESGDYTDTVTFSLTTK</sequence>
<name>A0A2W4VZS3_9CYAN</name>
<gene>
    <name evidence="2" type="ORF">DCF19_18155</name>
</gene>
<dbReference type="EMBL" id="QBML01000028">
    <property type="protein sequence ID" value="PZO37786.1"/>
    <property type="molecule type" value="Genomic_DNA"/>
</dbReference>
<proteinExistence type="predicted"/>
<accession>A0A2W4VZS3</accession>
<dbReference type="AlphaFoldDB" id="A0A2W4VZS3"/>
<organism evidence="2 3">
    <name type="scientific">Pseudanabaena frigida</name>
    <dbReference type="NCBI Taxonomy" id="945775"/>
    <lineage>
        <taxon>Bacteria</taxon>
        <taxon>Bacillati</taxon>
        <taxon>Cyanobacteriota</taxon>
        <taxon>Cyanophyceae</taxon>
        <taxon>Pseudanabaenales</taxon>
        <taxon>Pseudanabaenaceae</taxon>
        <taxon>Pseudanabaena</taxon>
    </lineage>
</organism>
<reference evidence="2 3" key="2">
    <citation type="submission" date="2018-06" db="EMBL/GenBank/DDBJ databases">
        <title>Metagenomic assembly of (sub)arctic Cyanobacteria and their associated microbiome from non-axenic cultures.</title>
        <authorList>
            <person name="Baurain D."/>
        </authorList>
    </citation>
    <scope>NUCLEOTIDE SEQUENCE [LARGE SCALE GENOMIC DNA]</scope>
    <source>
        <strain evidence="2">ULC066bin1</strain>
    </source>
</reference>
<dbReference type="Proteomes" id="UP000249467">
    <property type="component" value="Unassembled WGS sequence"/>
</dbReference>
<evidence type="ECO:0000256" key="1">
    <source>
        <dbReference type="SAM" id="SignalP"/>
    </source>
</evidence>
<protein>
    <recommendedName>
        <fullName evidence="4">PEP-CTERM sorting domain-containing protein</fullName>
    </recommendedName>
</protein>